<dbReference type="AlphaFoldDB" id="A0A7S3N4M2"/>
<organism evidence="2">
    <name type="scientific">Strombidium inclinatum</name>
    <dbReference type="NCBI Taxonomy" id="197538"/>
    <lineage>
        <taxon>Eukaryota</taxon>
        <taxon>Sar</taxon>
        <taxon>Alveolata</taxon>
        <taxon>Ciliophora</taxon>
        <taxon>Intramacronucleata</taxon>
        <taxon>Spirotrichea</taxon>
        <taxon>Oligotrichia</taxon>
        <taxon>Strombidiidae</taxon>
        <taxon>Strombidium</taxon>
    </lineage>
</organism>
<sequence length="150" mass="17622">MQDGKKSARLSNKGKTREELIEIRKKMLKEKFKDRQENNKSPLGSLPQETNTSGFMIPKEDDATEAALSARNQELMARLAKGVKVSVQKKEMKKLTKKNYDKLPEIIAKKEEAKKNEETMAKKKRYAEYQKELDQRLRNNLRKQREKLRK</sequence>
<evidence type="ECO:0000256" key="1">
    <source>
        <dbReference type="SAM" id="MobiDB-lite"/>
    </source>
</evidence>
<feature type="compositionally biased region" description="Polar residues" evidence="1">
    <location>
        <begin position="39"/>
        <end position="54"/>
    </location>
</feature>
<feature type="compositionally biased region" description="Basic residues" evidence="1">
    <location>
        <begin position="139"/>
        <end position="150"/>
    </location>
</feature>
<evidence type="ECO:0000313" key="2">
    <source>
        <dbReference type="EMBL" id="CAE0334561.1"/>
    </source>
</evidence>
<proteinExistence type="predicted"/>
<protein>
    <submittedName>
        <fullName evidence="2">Uncharacterized protein</fullName>
    </submittedName>
</protein>
<accession>A0A7S3N4M2</accession>
<name>A0A7S3N4M2_9SPIT</name>
<dbReference type="EMBL" id="HBIH01037792">
    <property type="protein sequence ID" value="CAE0334561.1"/>
    <property type="molecule type" value="Transcribed_RNA"/>
</dbReference>
<reference evidence="2" key="1">
    <citation type="submission" date="2021-01" db="EMBL/GenBank/DDBJ databases">
        <authorList>
            <person name="Corre E."/>
            <person name="Pelletier E."/>
            <person name="Niang G."/>
            <person name="Scheremetjew M."/>
            <person name="Finn R."/>
            <person name="Kale V."/>
            <person name="Holt S."/>
            <person name="Cochrane G."/>
            <person name="Meng A."/>
            <person name="Brown T."/>
            <person name="Cohen L."/>
        </authorList>
    </citation>
    <scope>NUCLEOTIDE SEQUENCE</scope>
    <source>
        <strain evidence="2">S3</strain>
    </source>
</reference>
<dbReference type="EMBL" id="HBIH01037793">
    <property type="protein sequence ID" value="CAE0334562.1"/>
    <property type="molecule type" value="Transcribed_RNA"/>
</dbReference>
<feature type="region of interest" description="Disordered" evidence="1">
    <location>
        <begin position="30"/>
        <end position="68"/>
    </location>
</feature>
<evidence type="ECO:0000313" key="3">
    <source>
        <dbReference type="EMBL" id="CAE0334562.1"/>
    </source>
</evidence>
<feature type="region of interest" description="Disordered" evidence="1">
    <location>
        <begin position="131"/>
        <end position="150"/>
    </location>
</feature>
<gene>
    <name evidence="2" type="ORF">SINC0208_LOCUS15200</name>
    <name evidence="3" type="ORF">SINC0208_LOCUS15201</name>
</gene>